<feature type="region of interest" description="Disordered" evidence="1">
    <location>
        <begin position="1"/>
        <end position="38"/>
    </location>
</feature>
<accession>A0AAD7MTC9</accession>
<evidence type="ECO:0000256" key="1">
    <source>
        <dbReference type="SAM" id="MobiDB-lite"/>
    </source>
</evidence>
<evidence type="ECO:0000313" key="3">
    <source>
        <dbReference type="Proteomes" id="UP001215598"/>
    </source>
</evidence>
<proteinExistence type="predicted"/>
<evidence type="ECO:0000313" key="2">
    <source>
        <dbReference type="EMBL" id="KAJ7731257.1"/>
    </source>
</evidence>
<reference evidence="2" key="1">
    <citation type="submission" date="2023-03" db="EMBL/GenBank/DDBJ databases">
        <title>Massive genome expansion in bonnet fungi (Mycena s.s.) driven by repeated elements and novel gene families across ecological guilds.</title>
        <authorList>
            <consortium name="Lawrence Berkeley National Laboratory"/>
            <person name="Harder C.B."/>
            <person name="Miyauchi S."/>
            <person name="Viragh M."/>
            <person name="Kuo A."/>
            <person name="Thoen E."/>
            <person name="Andreopoulos B."/>
            <person name="Lu D."/>
            <person name="Skrede I."/>
            <person name="Drula E."/>
            <person name="Henrissat B."/>
            <person name="Morin E."/>
            <person name="Kohler A."/>
            <person name="Barry K."/>
            <person name="LaButti K."/>
            <person name="Morin E."/>
            <person name="Salamov A."/>
            <person name="Lipzen A."/>
            <person name="Mereny Z."/>
            <person name="Hegedus B."/>
            <person name="Baldrian P."/>
            <person name="Stursova M."/>
            <person name="Weitz H."/>
            <person name="Taylor A."/>
            <person name="Grigoriev I.V."/>
            <person name="Nagy L.G."/>
            <person name="Martin F."/>
            <person name="Kauserud H."/>
        </authorList>
    </citation>
    <scope>NUCLEOTIDE SEQUENCE</scope>
    <source>
        <strain evidence="2">CBHHK182m</strain>
    </source>
</reference>
<protein>
    <recommendedName>
        <fullName evidence="4">ZZ-type domain-containing protein</fullName>
    </recommendedName>
</protein>
<dbReference type="Proteomes" id="UP001215598">
    <property type="component" value="Unassembled WGS sequence"/>
</dbReference>
<feature type="compositionally biased region" description="Basic and acidic residues" evidence="1">
    <location>
        <begin position="1"/>
        <end position="24"/>
    </location>
</feature>
<dbReference type="EMBL" id="JARKIB010000154">
    <property type="protein sequence ID" value="KAJ7731257.1"/>
    <property type="molecule type" value="Genomic_DNA"/>
</dbReference>
<name>A0AAD7MTC9_9AGAR</name>
<dbReference type="AlphaFoldDB" id="A0AAD7MTC9"/>
<comment type="caution">
    <text evidence="2">The sequence shown here is derived from an EMBL/GenBank/DDBJ whole genome shotgun (WGS) entry which is preliminary data.</text>
</comment>
<keyword evidence="3" id="KW-1185">Reference proteome</keyword>
<organism evidence="2 3">
    <name type="scientific">Mycena metata</name>
    <dbReference type="NCBI Taxonomy" id="1033252"/>
    <lineage>
        <taxon>Eukaryota</taxon>
        <taxon>Fungi</taxon>
        <taxon>Dikarya</taxon>
        <taxon>Basidiomycota</taxon>
        <taxon>Agaricomycotina</taxon>
        <taxon>Agaricomycetes</taxon>
        <taxon>Agaricomycetidae</taxon>
        <taxon>Agaricales</taxon>
        <taxon>Marasmiineae</taxon>
        <taxon>Mycenaceae</taxon>
        <taxon>Mycena</taxon>
    </lineage>
</organism>
<evidence type="ECO:0008006" key="4">
    <source>
        <dbReference type="Google" id="ProtNLM"/>
    </source>
</evidence>
<gene>
    <name evidence="2" type="ORF">B0H16DRAFT_205349</name>
</gene>
<sequence>MRQRDGGNDKDSHLDPESHTDSHSDLNSNSESDSAEEEKNETIPECFSCHTSVSRPCWVCVECVDDIFICESCETGRAENGHYELSSRASRQYAHQWYHVLIQVKEIEHQPLSKELGRRLMILEQRAVEQESAMRQKLESIESTVAKLGEKLEMLGDLEGGLKRLLEKLG</sequence>